<dbReference type="PANTHER" id="PTHR23523:SF2">
    <property type="entry name" value="2-NITROIMIDAZOLE TRANSPORTER"/>
    <property type="match status" value="1"/>
</dbReference>
<evidence type="ECO:0000313" key="7">
    <source>
        <dbReference type="Proteomes" id="UP000218896"/>
    </source>
</evidence>
<feature type="transmembrane region" description="Helical" evidence="4">
    <location>
        <begin position="134"/>
        <end position="155"/>
    </location>
</feature>
<evidence type="ECO:0000256" key="4">
    <source>
        <dbReference type="SAM" id="Phobius"/>
    </source>
</evidence>
<dbReference type="InterPro" id="IPR036259">
    <property type="entry name" value="MFS_trans_sf"/>
</dbReference>
<evidence type="ECO:0000256" key="3">
    <source>
        <dbReference type="ARBA" id="ARBA00023136"/>
    </source>
</evidence>
<comment type="caution">
    <text evidence="6">The sequence shown here is derived from an EMBL/GenBank/DDBJ whole genome shotgun (WGS) entry which is preliminary data.</text>
</comment>
<feature type="transmembrane region" description="Helical" evidence="4">
    <location>
        <begin position="276"/>
        <end position="294"/>
    </location>
</feature>
<gene>
    <name evidence="6" type="ORF">CK501_14650</name>
</gene>
<name>A0A2A2EX13_9GAMM</name>
<dbReference type="PROSITE" id="PS50850">
    <property type="entry name" value="MFS"/>
    <property type="match status" value="1"/>
</dbReference>
<feature type="transmembrane region" description="Helical" evidence="4">
    <location>
        <begin position="51"/>
        <end position="69"/>
    </location>
</feature>
<dbReference type="Pfam" id="PF07690">
    <property type="entry name" value="MFS_1"/>
    <property type="match status" value="1"/>
</dbReference>
<evidence type="ECO:0000256" key="2">
    <source>
        <dbReference type="ARBA" id="ARBA00022989"/>
    </source>
</evidence>
<dbReference type="OrthoDB" id="5317164at2"/>
<keyword evidence="2 4" id="KW-1133">Transmembrane helix</keyword>
<dbReference type="InterPro" id="IPR020846">
    <property type="entry name" value="MFS_dom"/>
</dbReference>
<dbReference type="InterPro" id="IPR011701">
    <property type="entry name" value="MFS"/>
</dbReference>
<dbReference type="CDD" id="cd17339">
    <property type="entry name" value="MFS_NIMT_CynX_like"/>
    <property type="match status" value="1"/>
</dbReference>
<dbReference type="RefSeq" id="WP_095618495.1">
    <property type="nucleotide sequence ID" value="NZ_NSKD01000009.1"/>
</dbReference>
<keyword evidence="3 4" id="KW-0472">Membrane</keyword>
<evidence type="ECO:0000313" key="6">
    <source>
        <dbReference type="EMBL" id="PAU77696.1"/>
    </source>
</evidence>
<sequence length="401" mass="41957">MHDSSQSTTRSNVLTFLGIMLVALNLRPGLTSVASVLNQIGRGLGLSALDQGILTTLPVLFLGIAAPLAPALSRRLGIERAVLAAVVLLAFALLARPYLDFAALLIGTSIVGSCIGIMGVLLPGIVKRDFPQHASLLTGLYTAVVFFGASSAAGVTEPLRMAFDGDWRSSLMVWAVPAGIASMVWASQLNPEPIRKARPTPGHSLFRDPLAWQVTLYMGLQAVLAFAVFGWLPTILQSRGLTPVNAGFALSLSIMLQISTAILAPWASSKMRDQRLIIALAIVFTISGILGCIVGPLPQIWLWVVILGLGQGATFSMALTLLAIRAGDPETSARLSGMAQGVGYTMAAFGPLVLGVLNEWFDDWRIAGVFLALTGLGALAAGIAAGRDRLVGSHAAANASA</sequence>
<reference evidence="6 7" key="1">
    <citation type="submission" date="2017-08" db="EMBL/GenBank/DDBJ databases">
        <title>Halovibrio sewagensis sp. nov., isolated from wastewater of high salinity.</title>
        <authorList>
            <person name="Dong X."/>
            <person name="Zhang G."/>
        </authorList>
    </citation>
    <scope>NUCLEOTIDE SEQUENCE [LARGE SCALE GENOMIC DNA]</scope>
    <source>
        <strain evidence="6 7">YL5-2</strain>
    </source>
</reference>
<dbReference type="SUPFAM" id="SSF103473">
    <property type="entry name" value="MFS general substrate transporter"/>
    <property type="match status" value="1"/>
</dbReference>
<dbReference type="PRINTS" id="PR00173">
    <property type="entry name" value="EDTRNSPORT"/>
</dbReference>
<keyword evidence="1 4" id="KW-0812">Transmembrane</keyword>
<proteinExistence type="predicted"/>
<feature type="transmembrane region" description="Helical" evidence="4">
    <location>
        <begin position="300"/>
        <end position="323"/>
    </location>
</feature>
<feature type="transmembrane region" description="Helical" evidence="4">
    <location>
        <begin position="210"/>
        <end position="232"/>
    </location>
</feature>
<evidence type="ECO:0000259" key="5">
    <source>
        <dbReference type="PROSITE" id="PS50850"/>
    </source>
</evidence>
<feature type="transmembrane region" description="Helical" evidence="4">
    <location>
        <begin position="101"/>
        <end position="122"/>
    </location>
</feature>
<evidence type="ECO:0000256" key="1">
    <source>
        <dbReference type="ARBA" id="ARBA00022692"/>
    </source>
</evidence>
<protein>
    <submittedName>
        <fullName evidence="6">Cyanate transporter</fullName>
    </submittedName>
</protein>
<dbReference type="Gene3D" id="1.20.1250.20">
    <property type="entry name" value="MFS general substrate transporter like domains"/>
    <property type="match status" value="1"/>
</dbReference>
<dbReference type="InterPro" id="IPR052524">
    <property type="entry name" value="MFS_Cyanate_Porter"/>
</dbReference>
<feature type="transmembrane region" description="Helical" evidence="4">
    <location>
        <begin position="167"/>
        <end position="189"/>
    </location>
</feature>
<dbReference type="Proteomes" id="UP000218896">
    <property type="component" value="Unassembled WGS sequence"/>
</dbReference>
<dbReference type="AlphaFoldDB" id="A0A2A2EX13"/>
<dbReference type="EMBL" id="NSKD01000009">
    <property type="protein sequence ID" value="PAU77696.1"/>
    <property type="molecule type" value="Genomic_DNA"/>
</dbReference>
<feature type="transmembrane region" description="Helical" evidence="4">
    <location>
        <begin position="244"/>
        <end position="264"/>
    </location>
</feature>
<feature type="domain" description="Major facilitator superfamily (MFS) profile" evidence="5">
    <location>
        <begin position="210"/>
        <end position="401"/>
    </location>
</feature>
<feature type="transmembrane region" description="Helical" evidence="4">
    <location>
        <begin position="12"/>
        <end position="31"/>
    </location>
</feature>
<accession>A0A2A2EX13</accession>
<organism evidence="6 7">
    <name type="scientific">Halovibrio salipaludis</name>
    <dbReference type="NCBI Taxonomy" id="2032626"/>
    <lineage>
        <taxon>Bacteria</taxon>
        <taxon>Pseudomonadati</taxon>
        <taxon>Pseudomonadota</taxon>
        <taxon>Gammaproteobacteria</taxon>
        <taxon>Oceanospirillales</taxon>
        <taxon>Halomonadaceae</taxon>
        <taxon>Halovibrio</taxon>
    </lineage>
</organism>
<keyword evidence="7" id="KW-1185">Reference proteome</keyword>
<dbReference type="GO" id="GO:0022857">
    <property type="term" value="F:transmembrane transporter activity"/>
    <property type="evidence" value="ECO:0007669"/>
    <property type="project" value="InterPro"/>
</dbReference>
<feature type="transmembrane region" description="Helical" evidence="4">
    <location>
        <begin position="76"/>
        <end position="95"/>
    </location>
</feature>
<feature type="transmembrane region" description="Helical" evidence="4">
    <location>
        <begin position="366"/>
        <end position="385"/>
    </location>
</feature>
<feature type="transmembrane region" description="Helical" evidence="4">
    <location>
        <begin position="335"/>
        <end position="354"/>
    </location>
</feature>
<dbReference type="PANTHER" id="PTHR23523">
    <property type="match status" value="1"/>
</dbReference>